<dbReference type="CDD" id="cd05400">
    <property type="entry name" value="NT_2-5OAS_ClassI-CCAase"/>
    <property type="match status" value="1"/>
</dbReference>
<dbReference type="Pfam" id="PF18134">
    <property type="entry name" value="AGS_C"/>
    <property type="match status" value="1"/>
</dbReference>
<sequence>MKLVKQFDAFMKGKVNLGESRIEKLDARVEAVENFLSSGDNAIANNFNELIPQGSYAQRTIINPVGTTDEFDADILLDMDEVEGWDAHDYVEELYRVFRSSSTYRDMVNRRSRCVVVDYAGDFHMDVVPYLTRHGQWFITNRNENSYELTDPEGFNEWLDEQNRLTSGRLVKVLRLLKYLRDYKNTFSVKSVILTILVGGRVSSTELLSDPDHYQDLPTALVKLLKDLNTYLQANPQMPSLDDPSCPTENFNHRWDQDQYANFRNWIKTYTEWAEDAYYEADVQESYTKWRKLFGDKFGTYSTTVAKASESHRGVPGVSDTEERVQAKFVVDLNPVYQVKLQARTVRRDGFRTYTLATRGNKVTKDRKINFSLQSCNVPEPYDVWWKVRNTGPEAIARNMIRGQIVKDGGGRMRTEPTTFRGNHYVEVYIVKDGVVVAMDHHPVIIT</sequence>
<gene>
    <name evidence="3" type="ORF">SAMN02745225_02225</name>
</gene>
<dbReference type="Proteomes" id="UP000184295">
    <property type="component" value="Unassembled WGS sequence"/>
</dbReference>
<dbReference type="OrthoDB" id="3328101at2"/>
<evidence type="ECO:0000259" key="2">
    <source>
        <dbReference type="Pfam" id="PF18134"/>
    </source>
</evidence>
<dbReference type="GO" id="GO:0051607">
    <property type="term" value="P:defense response to virus"/>
    <property type="evidence" value="ECO:0007669"/>
    <property type="project" value="UniProtKB-KW"/>
</dbReference>
<proteinExistence type="predicted"/>
<keyword evidence="1" id="KW-0051">Antiviral defense</keyword>
<dbReference type="GO" id="GO:0016779">
    <property type="term" value="F:nucleotidyltransferase activity"/>
    <property type="evidence" value="ECO:0007669"/>
    <property type="project" value="InterPro"/>
</dbReference>
<protein>
    <recommendedName>
        <fullName evidence="2">Adenylyl/Guanylyl and SMODS C-terminal sensor domain-containing protein</fullName>
    </recommendedName>
</protein>
<dbReference type="AlphaFoldDB" id="A0A1M4Y386"/>
<dbReference type="Pfam" id="PF18144">
    <property type="entry name" value="SMODS"/>
    <property type="match status" value="1"/>
</dbReference>
<organism evidence="3 4">
    <name type="scientific">Ferrithrix thermotolerans DSM 19514</name>
    <dbReference type="NCBI Taxonomy" id="1121881"/>
    <lineage>
        <taxon>Bacteria</taxon>
        <taxon>Bacillati</taxon>
        <taxon>Actinomycetota</taxon>
        <taxon>Acidimicrobiia</taxon>
        <taxon>Acidimicrobiales</taxon>
        <taxon>Acidimicrobiaceae</taxon>
        <taxon>Ferrithrix</taxon>
    </lineage>
</organism>
<dbReference type="STRING" id="1121881.SAMN02745225_02225"/>
<keyword evidence="4" id="KW-1185">Reference proteome</keyword>
<evidence type="ECO:0000256" key="1">
    <source>
        <dbReference type="ARBA" id="ARBA00023118"/>
    </source>
</evidence>
<dbReference type="EMBL" id="FQUL01000053">
    <property type="protein sequence ID" value="SHF00284.1"/>
    <property type="molecule type" value="Genomic_DNA"/>
</dbReference>
<name>A0A1M4Y386_9ACTN</name>
<evidence type="ECO:0000313" key="4">
    <source>
        <dbReference type="Proteomes" id="UP000184295"/>
    </source>
</evidence>
<reference evidence="4" key="1">
    <citation type="submission" date="2016-11" db="EMBL/GenBank/DDBJ databases">
        <authorList>
            <person name="Varghese N."/>
            <person name="Submissions S."/>
        </authorList>
    </citation>
    <scope>NUCLEOTIDE SEQUENCE [LARGE SCALE GENOMIC DNA]</scope>
    <source>
        <strain evidence="4">DSM 19514</strain>
    </source>
</reference>
<feature type="domain" description="Adenylyl/Guanylyl and SMODS C-terminal sensor" evidence="2">
    <location>
        <begin position="320"/>
        <end position="446"/>
    </location>
</feature>
<dbReference type="RefSeq" id="WP_072792480.1">
    <property type="nucleotide sequence ID" value="NZ_FQUL01000053.1"/>
</dbReference>
<dbReference type="InterPro" id="IPR006116">
    <property type="entry name" value="NT_2-5OAS_ClassI-CCAase"/>
</dbReference>
<evidence type="ECO:0000313" key="3">
    <source>
        <dbReference type="EMBL" id="SHF00284.1"/>
    </source>
</evidence>
<accession>A0A1M4Y386</accession>
<dbReference type="InterPro" id="IPR040511">
    <property type="entry name" value="AGS_C"/>
</dbReference>